<name>A0ABY9WP64_9BACT</name>
<feature type="transmembrane region" description="Helical" evidence="1">
    <location>
        <begin position="39"/>
        <end position="65"/>
    </location>
</feature>
<evidence type="ECO:0000313" key="2">
    <source>
        <dbReference type="EMBL" id="WNG45393.1"/>
    </source>
</evidence>
<dbReference type="EMBL" id="CP043494">
    <property type="protein sequence ID" value="WNG45393.1"/>
    <property type="molecule type" value="Genomic_DNA"/>
</dbReference>
<feature type="transmembrane region" description="Helical" evidence="1">
    <location>
        <begin position="7"/>
        <end position="27"/>
    </location>
</feature>
<organism evidence="2 3">
    <name type="scientific">Archangium minus</name>
    <dbReference type="NCBI Taxonomy" id="83450"/>
    <lineage>
        <taxon>Bacteria</taxon>
        <taxon>Pseudomonadati</taxon>
        <taxon>Myxococcota</taxon>
        <taxon>Myxococcia</taxon>
        <taxon>Myxococcales</taxon>
        <taxon>Cystobacterineae</taxon>
        <taxon>Archangiaceae</taxon>
        <taxon>Archangium</taxon>
    </lineage>
</organism>
<dbReference type="RefSeq" id="WP_395820110.1">
    <property type="nucleotide sequence ID" value="NZ_CP043494.1"/>
</dbReference>
<keyword evidence="1" id="KW-0472">Membrane</keyword>
<keyword evidence="1" id="KW-0812">Transmembrane</keyword>
<keyword evidence="3" id="KW-1185">Reference proteome</keyword>
<gene>
    <name evidence="2" type="ORF">F0U60_15755</name>
</gene>
<sequence>MTSEEKRAWVMAVVTPIAYSAYVFIILGRSENTPLTEVAYVSTLLWSIGSAIVASIVLHIAVTIVSPKEAGQKDQRDREINRFGEYVGQSFVIIGGVVALAMAMAELNHFWIANVIYLAFVLSALLGSATKIVAYRLGFHPW</sequence>
<dbReference type="Proteomes" id="UP001611383">
    <property type="component" value="Chromosome"/>
</dbReference>
<proteinExistence type="predicted"/>
<protein>
    <recommendedName>
        <fullName evidence="4">DUF2178 domain-containing protein</fullName>
    </recommendedName>
</protein>
<evidence type="ECO:0008006" key="4">
    <source>
        <dbReference type="Google" id="ProtNLM"/>
    </source>
</evidence>
<evidence type="ECO:0000313" key="3">
    <source>
        <dbReference type="Proteomes" id="UP001611383"/>
    </source>
</evidence>
<feature type="transmembrane region" description="Helical" evidence="1">
    <location>
        <begin position="111"/>
        <end position="134"/>
    </location>
</feature>
<accession>A0ABY9WP64</accession>
<reference evidence="2 3" key="1">
    <citation type="submission" date="2019-08" db="EMBL/GenBank/DDBJ databases">
        <title>Archangium and Cystobacter genomes.</title>
        <authorList>
            <person name="Chen I.-C.K."/>
            <person name="Wielgoss S."/>
        </authorList>
    </citation>
    <scope>NUCLEOTIDE SEQUENCE [LARGE SCALE GENOMIC DNA]</scope>
    <source>
        <strain evidence="2 3">Cbm 6</strain>
    </source>
</reference>
<evidence type="ECO:0000256" key="1">
    <source>
        <dbReference type="SAM" id="Phobius"/>
    </source>
</evidence>
<feature type="transmembrane region" description="Helical" evidence="1">
    <location>
        <begin position="86"/>
        <end position="105"/>
    </location>
</feature>
<keyword evidence="1" id="KW-1133">Transmembrane helix</keyword>